<dbReference type="PANTHER" id="PTHR37838">
    <property type="entry name" value="NA(+)-TRANSLOCATING NADH-QUINONE REDUCTASE SUBUNIT C"/>
    <property type="match status" value="1"/>
</dbReference>
<comment type="cofactor">
    <cofactor evidence="16 17">
        <name>FMN</name>
        <dbReference type="ChEBI" id="CHEBI:58210"/>
    </cofactor>
</comment>
<dbReference type="EC" id="7.2.1.1" evidence="16 17"/>
<evidence type="ECO:0000256" key="4">
    <source>
        <dbReference type="ARBA" id="ARBA00022553"/>
    </source>
</evidence>
<keyword evidence="5 16" id="KW-0285">Flavoprotein</keyword>
<evidence type="ECO:0000256" key="3">
    <source>
        <dbReference type="ARBA" id="ARBA00022519"/>
    </source>
</evidence>
<keyword evidence="11 16" id="KW-0915">Sodium</keyword>
<comment type="similarity">
    <text evidence="16 17">Belongs to the NqrC family.</text>
</comment>
<dbReference type="AlphaFoldDB" id="A0A0K6IGR3"/>
<keyword evidence="8 16" id="KW-1278">Translocase</keyword>
<keyword evidence="12 16" id="KW-0406">Ion transport</keyword>
<dbReference type="GO" id="GO:0005886">
    <property type="term" value="C:plasma membrane"/>
    <property type="evidence" value="ECO:0007669"/>
    <property type="project" value="UniProtKB-SubCell"/>
</dbReference>
<gene>
    <name evidence="16" type="primary">nqrC</name>
    <name evidence="19" type="ORF">Ga0061065_10158</name>
</gene>
<evidence type="ECO:0000256" key="16">
    <source>
        <dbReference type="HAMAP-Rule" id="MF_00427"/>
    </source>
</evidence>
<dbReference type="SMART" id="SM00900">
    <property type="entry name" value="FMN_bind"/>
    <property type="match status" value="1"/>
</dbReference>
<dbReference type="RefSeq" id="WP_055461213.1">
    <property type="nucleotide sequence ID" value="NZ_CYHG01000001.1"/>
</dbReference>
<evidence type="ECO:0000256" key="15">
    <source>
        <dbReference type="ARBA" id="ARBA00023201"/>
    </source>
</evidence>
<evidence type="ECO:0000256" key="9">
    <source>
        <dbReference type="ARBA" id="ARBA00022989"/>
    </source>
</evidence>
<evidence type="ECO:0000313" key="20">
    <source>
        <dbReference type="Proteomes" id="UP000182769"/>
    </source>
</evidence>
<evidence type="ECO:0000256" key="14">
    <source>
        <dbReference type="ARBA" id="ARBA00023136"/>
    </source>
</evidence>
<evidence type="ECO:0000256" key="6">
    <source>
        <dbReference type="ARBA" id="ARBA00022643"/>
    </source>
</evidence>
<comment type="subunit">
    <text evidence="16 17">Composed of six subunits; NqrA, NqrB, NqrC, NqrD, NqrE and NqrF.</text>
</comment>
<comment type="catalytic activity">
    <reaction evidence="16 17">
        <text>a ubiquinone + n Na(+)(in) + NADH + H(+) = a ubiquinol + n Na(+)(out) + NAD(+)</text>
        <dbReference type="Rhea" id="RHEA:47748"/>
        <dbReference type="Rhea" id="RHEA-COMP:9565"/>
        <dbReference type="Rhea" id="RHEA-COMP:9566"/>
        <dbReference type="ChEBI" id="CHEBI:15378"/>
        <dbReference type="ChEBI" id="CHEBI:16389"/>
        <dbReference type="ChEBI" id="CHEBI:17976"/>
        <dbReference type="ChEBI" id="CHEBI:29101"/>
        <dbReference type="ChEBI" id="CHEBI:57540"/>
        <dbReference type="ChEBI" id="CHEBI:57945"/>
        <dbReference type="EC" id="7.2.1.1"/>
    </reaction>
</comment>
<dbReference type="Pfam" id="PF04205">
    <property type="entry name" value="FMN_bind"/>
    <property type="match status" value="1"/>
</dbReference>
<dbReference type="HAMAP" id="MF_00427">
    <property type="entry name" value="NqrC"/>
    <property type="match status" value="1"/>
</dbReference>
<evidence type="ECO:0000256" key="12">
    <source>
        <dbReference type="ARBA" id="ARBA00023065"/>
    </source>
</evidence>
<keyword evidence="4 16" id="KW-0597">Phosphoprotein</keyword>
<dbReference type="InterPro" id="IPR010204">
    <property type="entry name" value="NqrC"/>
</dbReference>
<dbReference type="STRING" id="1137284.GCA_001418205_00057"/>
<dbReference type="Proteomes" id="UP000182769">
    <property type="component" value="Unassembled WGS sequence"/>
</dbReference>
<dbReference type="NCBIfam" id="NF003749">
    <property type="entry name" value="PRK05346.1-5"/>
    <property type="match status" value="1"/>
</dbReference>
<dbReference type="PIRSF" id="PIRSF009437">
    <property type="entry name" value="NQR-1_subunit_C"/>
    <property type="match status" value="1"/>
</dbReference>
<comment type="caution">
    <text evidence="16">Lacks conserved residue(s) required for the propagation of feature annotation.</text>
</comment>
<evidence type="ECO:0000256" key="10">
    <source>
        <dbReference type="ARBA" id="ARBA00023027"/>
    </source>
</evidence>
<dbReference type="GO" id="GO:0016655">
    <property type="term" value="F:oxidoreductase activity, acting on NAD(P)H, quinone or similar compound as acceptor"/>
    <property type="evidence" value="ECO:0007669"/>
    <property type="project" value="UniProtKB-UniRule"/>
</dbReference>
<keyword evidence="7 16" id="KW-0812">Transmembrane</keyword>
<evidence type="ECO:0000256" key="17">
    <source>
        <dbReference type="PIRNR" id="PIRNR009437"/>
    </source>
</evidence>
<keyword evidence="9 16" id="KW-1133">Transmembrane helix</keyword>
<sequence length="265" mass="28153">MASSNDSIKKTIIVAVALCLVCSIFVAGAAVGLKPIQQANKDLDRKRNILAAAQMLQPGENVDAVFANVEKRLVNVSEGRFATDEELAAAGVSVDSYNQQAASKDPALSVALSGDKDPASIKRRANFATVYVVKDDNAKARIILPVHGYGLWSTMYGFMALEGDFSTVVGFGFYQQAETPGLGGEVDNPAWKALWEGKEVYNEQGEAVLGLVKGSVDANDPQASHKVDGLSGATLTSRGVTNLVHYWLGEDGFGPFLAKLRSEGV</sequence>
<feature type="transmembrane region" description="Helical" evidence="16">
    <location>
        <begin position="12"/>
        <end position="33"/>
    </location>
</feature>
<dbReference type="InterPro" id="IPR007329">
    <property type="entry name" value="FMN-bd"/>
</dbReference>
<accession>A0A0K6IGR3</accession>
<reference evidence="20" key="1">
    <citation type="submission" date="2015-08" db="EMBL/GenBank/DDBJ databases">
        <authorList>
            <person name="Varghese N."/>
        </authorList>
    </citation>
    <scope>NUCLEOTIDE SEQUENCE [LARGE SCALE GENOMIC DNA]</scope>
    <source>
        <strain evidence="20">JCM 18476</strain>
    </source>
</reference>
<evidence type="ECO:0000256" key="13">
    <source>
        <dbReference type="ARBA" id="ARBA00023075"/>
    </source>
</evidence>
<keyword evidence="14 16" id="KW-0472">Membrane</keyword>
<dbReference type="OrthoDB" id="9786835at2"/>
<evidence type="ECO:0000313" key="19">
    <source>
        <dbReference type="EMBL" id="CUB02226.1"/>
    </source>
</evidence>
<keyword evidence="3" id="KW-0997">Cell inner membrane</keyword>
<dbReference type="EMBL" id="CYHG01000001">
    <property type="protein sequence ID" value="CUB02226.1"/>
    <property type="molecule type" value="Genomic_DNA"/>
</dbReference>
<dbReference type="PANTHER" id="PTHR37838:SF1">
    <property type="entry name" value="NA(+)-TRANSLOCATING NADH-QUINONE REDUCTASE SUBUNIT C"/>
    <property type="match status" value="1"/>
</dbReference>
<evidence type="ECO:0000256" key="1">
    <source>
        <dbReference type="ARBA" id="ARBA00022448"/>
    </source>
</evidence>
<keyword evidence="10 16" id="KW-0520">NAD</keyword>
<evidence type="ECO:0000256" key="7">
    <source>
        <dbReference type="ARBA" id="ARBA00022692"/>
    </source>
</evidence>
<evidence type="ECO:0000256" key="2">
    <source>
        <dbReference type="ARBA" id="ARBA00022475"/>
    </source>
</evidence>
<protein>
    <recommendedName>
        <fullName evidence="16 17">Na(+)-translocating NADH-quinone reductase subunit C</fullName>
        <shortName evidence="16 17">Na(+)-NQR subunit C</shortName>
        <shortName evidence="16 17">Na(+)-translocating NQR subunit C</shortName>
        <ecNumber evidence="16 17">7.2.1.1</ecNumber>
    </recommendedName>
    <alternativeName>
        <fullName evidence="16 17">NQR complex subunit C</fullName>
    </alternativeName>
    <alternativeName>
        <fullName evidence="16 17">NQR-1 subunit C</fullName>
    </alternativeName>
</protein>
<evidence type="ECO:0000256" key="5">
    <source>
        <dbReference type="ARBA" id="ARBA00022630"/>
    </source>
</evidence>
<feature type="domain" description="FMN-binding" evidence="18">
    <location>
        <begin position="150"/>
        <end position="251"/>
    </location>
</feature>
<keyword evidence="13 16" id="KW-0830">Ubiquinone</keyword>
<dbReference type="GO" id="GO:0006814">
    <property type="term" value="P:sodium ion transport"/>
    <property type="evidence" value="ECO:0007669"/>
    <property type="project" value="UniProtKB-UniRule"/>
</dbReference>
<keyword evidence="20" id="KW-1185">Reference proteome</keyword>
<evidence type="ECO:0000256" key="8">
    <source>
        <dbReference type="ARBA" id="ARBA00022967"/>
    </source>
</evidence>
<keyword evidence="1 16" id="KW-0813">Transport</keyword>
<feature type="modified residue" description="FMN phosphoryl threonine" evidence="16">
    <location>
        <position position="234"/>
    </location>
</feature>
<dbReference type="NCBIfam" id="TIGR01938">
    <property type="entry name" value="nqrC"/>
    <property type="match status" value="1"/>
</dbReference>
<organism evidence="19 20">
    <name type="scientific">Marinomonas fungiae</name>
    <dbReference type="NCBI Taxonomy" id="1137284"/>
    <lineage>
        <taxon>Bacteria</taxon>
        <taxon>Pseudomonadati</taxon>
        <taxon>Pseudomonadota</taxon>
        <taxon>Gammaproteobacteria</taxon>
        <taxon>Oceanospirillales</taxon>
        <taxon>Oceanospirillaceae</taxon>
        <taxon>Marinomonas</taxon>
    </lineage>
</organism>
<dbReference type="GO" id="GO:0010181">
    <property type="term" value="F:FMN binding"/>
    <property type="evidence" value="ECO:0007669"/>
    <property type="project" value="UniProtKB-UniRule"/>
</dbReference>
<keyword evidence="6 16" id="KW-0288">FMN</keyword>
<keyword evidence="2 16" id="KW-1003">Cell membrane</keyword>
<comment type="subcellular location">
    <subcellularLocation>
        <location evidence="16">Cell membrane</location>
        <topology evidence="16">Single-pass membrane protein</topology>
    </subcellularLocation>
</comment>
<proteinExistence type="inferred from homology"/>
<comment type="function">
    <text evidence="16">NQR complex catalyzes the reduction of ubiquinone-1 to ubiquinol by two successive reactions, coupled with the transport of Na(+) ions from the cytoplasm to the periplasm. NqrA to NqrE are probably involved in the second step, the conversion of ubisemiquinone to ubiquinol.</text>
</comment>
<evidence type="ECO:0000259" key="18">
    <source>
        <dbReference type="SMART" id="SM00900"/>
    </source>
</evidence>
<evidence type="ECO:0000256" key="11">
    <source>
        <dbReference type="ARBA" id="ARBA00023053"/>
    </source>
</evidence>
<keyword evidence="15 16" id="KW-0739">Sodium transport</keyword>
<name>A0A0K6IGR3_9GAMM</name>